<feature type="region of interest" description="Disordered" evidence="1">
    <location>
        <begin position="397"/>
        <end position="416"/>
    </location>
</feature>
<name>A0A3N4JI88_9PEZI</name>
<feature type="region of interest" description="Disordered" evidence="1">
    <location>
        <begin position="1"/>
        <end position="30"/>
    </location>
</feature>
<protein>
    <submittedName>
        <fullName evidence="2">Uncharacterized protein</fullName>
    </submittedName>
</protein>
<gene>
    <name evidence="2" type="ORF">L873DRAFT_1793493</name>
</gene>
<evidence type="ECO:0000313" key="2">
    <source>
        <dbReference type="EMBL" id="RPA93584.1"/>
    </source>
</evidence>
<keyword evidence="3" id="KW-1185">Reference proteome</keyword>
<dbReference type="Proteomes" id="UP000276215">
    <property type="component" value="Unassembled WGS sequence"/>
</dbReference>
<dbReference type="AlphaFoldDB" id="A0A3N4JI88"/>
<proteinExistence type="predicted"/>
<dbReference type="EMBL" id="ML120449">
    <property type="protein sequence ID" value="RPA93584.1"/>
    <property type="molecule type" value="Genomic_DNA"/>
</dbReference>
<evidence type="ECO:0000256" key="1">
    <source>
        <dbReference type="SAM" id="MobiDB-lite"/>
    </source>
</evidence>
<accession>A0A3N4JI88</accession>
<dbReference type="OrthoDB" id="5392095at2759"/>
<evidence type="ECO:0000313" key="3">
    <source>
        <dbReference type="Proteomes" id="UP000276215"/>
    </source>
</evidence>
<sequence length="825" mass="93168">MNNSNQSFQVHCDNSEEGSSGDPAEGINTPTDVLQFIDNFTTPLTSYVISNPPPPLRTSTSTRFRKPLQSLGYARNMASPIPLEDMFAKATDFAQQTTWVPGAAFTGVFQFKKLPPEIREKIVEEYLRMCAPSLSVLKEQAKIPITRDVVLQAKGSQLLDSTIAHELESSLLSSLLVCKAWYEMVAGYMTRNTVYVDGPFNLKRLLLFEKRRNKFKLEKEDFEKSAVDKPANVHTHGVKYYLTSDRHENKNGWTTGGIKGPPRYFDCHGEGRWWKRPGSHSSNELMSHVYREGELKSLDWSFIPGWVRGGAPNIGGHLNYGDEDKSIIDGSNDGSIINFGSVINDQESIKNNESYNNNRSSQDKNYIFDNYADDDDGGYIKNDRPLKNYKDIKGKGIMKYDDDDRSNEKNTDESVSKDVYEPGSFLAHAKTLILGPGVSDIHKTDVPGWIYTVDCPPTPGEESSVSAYYRIPGTHLLNKVLGNPGRPSNLQNLIISGHIWANPWFFMPRPVKSDLRFLNLTNLTLSLPAPVYESDSPMSSLRYFRDRCADRHLCMLLTGKHKTFGGKVIEEGSTFLNTLEYLHMRGPGTHCCSELFNASWKRLNSVTIELPTTAAICEPSTDNFIDAIETTFLDRFPNAEVRVSLRAIMPRYDSDFRFYFWRMMKENLPGTLSYPGRAYSLAPAPNGVDLILFEKNNEQRDHVRVHPDWVAAIDNIQREEVLCSNVAVQYFMRRDGVDARTMVWELDHLWMAAENSALGMAIAEENGIAAENAALLAGENPTQEVKEPDYTRLRVKADNEWHRQNTEYMSHINEALKAGLLAPQV</sequence>
<organism evidence="2 3">
    <name type="scientific">Choiromyces venosus 120613-1</name>
    <dbReference type="NCBI Taxonomy" id="1336337"/>
    <lineage>
        <taxon>Eukaryota</taxon>
        <taxon>Fungi</taxon>
        <taxon>Dikarya</taxon>
        <taxon>Ascomycota</taxon>
        <taxon>Pezizomycotina</taxon>
        <taxon>Pezizomycetes</taxon>
        <taxon>Pezizales</taxon>
        <taxon>Tuberaceae</taxon>
        <taxon>Choiromyces</taxon>
    </lineage>
</organism>
<reference evidence="2 3" key="1">
    <citation type="journal article" date="2018" name="Nat. Ecol. Evol.">
        <title>Pezizomycetes genomes reveal the molecular basis of ectomycorrhizal truffle lifestyle.</title>
        <authorList>
            <person name="Murat C."/>
            <person name="Payen T."/>
            <person name="Noel B."/>
            <person name="Kuo A."/>
            <person name="Morin E."/>
            <person name="Chen J."/>
            <person name="Kohler A."/>
            <person name="Krizsan K."/>
            <person name="Balestrini R."/>
            <person name="Da Silva C."/>
            <person name="Montanini B."/>
            <person name="Hainaut M."/>
            <person name="Levati E."/>
            <person name="Barry K.W."/>
            <person name="Belfiori B."/>
            <person name="Cichocki N."/>
            <person name="Clum A."/>
            <person name="Dockter R.B."/>
            <person name="Fauchery L."/>
            <person name="Guy J."/>
            <person name="Iotti M."/>
            <person name="Le Tacon F."/>
            <person name="Lindquist E.A."/>
            <person name="Lipzen A."/>
            <person name="Malagnac F."/>
            <person name="Mello A."/>
            <person name="Molinier V."/>
            <person name="Miyauchi S."/>
            <person name="Poulain J."/>
            <person name="Riccioni C."/>
            <person name="Rubini A."/>
            <person name="Sitrit Y."/>
            <person name="Splivallo R."/>
            <person name="Traeger S."/>
            <person name="Wang M."/>
            <person name="Zifcakova L."/>
            <person name="Wipf D."/>
            <person name="Zambonelli A."/>
            <person name="Paolocci F."/>
            <person name="Nowrousian M."/>
            <person name="Ottonello S."/>
            <person name="Baldrian P."/>
            <person name="Spatafora J.W."/>
            <person name="Henrissat B."/>
            <person name="Nagy L.G."/>
            <person name="Aury J.M."/>
            <person name="Wincker P."/>
            <person name="Grigoriev I.V."/>
            <person name="Bonfante P."/>
            <person name="Martin F.M."/>
        </authorList>
    </citation>
    <scope>NUCLEOTIDE SEQUENCE [LARGE SCALE GENOMIC DNA]</scope>
    <source>
        <strain evidence="2 3">120613-1</strain>
    </source>
</reference>